<dbReference type="EMBL" id="JABVEC010000062">
    <property type="protein sequence ID" value="MBC6471208.1"/>
    <property type="molecule type" value="Genomic_DNA"/>
</dbReference>
<dbReference type="Proteomes" id="UP000805614">
    <property type="component" value="Unassembled WGS sequence"/>
</dbReference>
<evidence type="ECO:0000256" key="1">
    <source>
        <dbReference type="SAM" id="MobiDB-lite"/>
    </source>
</evidence>
<accession>A0ABR7M3Q1</accession>
<dbReference type="RefSeq" id="WP_187248247.1">
    <property type="nucleotide sequence ID" value="NZ_BAAAOK010000034.1"/>
</dbReference>
<gene>
    <name evidence="2" type="ORF">HKK74_37855</name>
</gene>
<name>A0ABR7M3Q1_9ACTN</name>
<evidence type="ECO:0000313" key="2">
    <source>
        <dbReference type="EMBL" id="MBC6471208.1"/>
    </source>
</evidence>
<keyword evidence="3" id="KW-1185">Reference proteome</keyword>
<feature type="compositionally biased region" description="Basic residues" evidence="1">
    <location>
        <begin position="40"/>
        <end position="54"/>
    </location>
</feature>
<evidence type="ECO:0000313" key="3">
    <source>
        <dbReference type="Proteomes" id="UP000805614"/>
    </source>
</evidence>
<sequence length="139" mass="15331">MATTEAKTDAVVAKSGKTAQGGEAADAPHPQTATSDSARANRRIGRERRIHRNRPQANRLTFRDVRDLTSRNGVLVRCFLDPTTEPEQAAERLREIWGVGVDLEVRLRRPLGSLLRGWITRLGAKAAAEGARLLSERPN</sequence>
<reference evidence="2 3" key="1">
    <citation type="submission" date="2020-06" db="EMBL/GenBank/DDBJ databases">
        <title>Actinomadura xiongansis sp. nov., isolated from soil of Baiyangdian.</title>
        <authorList>
            <person name="Zhang X."/>
        </authorList>
    </citation>
    <scope>NUCLEOTIDE SEQUENCE [LARGE SCALE GENOMIC DNA]</scope>
    <source>
        <strain evidence="2 3">HBUM206468</strain>
    </source>
</reference>
<protein>
    <submittedName>
        <fullName evidence="2">Uncharacterized protein</fullName>
    </submittedName>
</protein>
<comment type="caution">
    <text evidence="2">The sequence shown here is derived from an EMBL/GenBank/DDBJ whole genome shotgun (WGS) entry which is preliminary data.</text>
</comment>
<feature type="region of interest" description="Disordered" evidence="1">
    <location>
        <begin position="1"/>
        <end position="56"/>
    </location>
</feature>
<organism evidence="2 3">
    <name type="scientific">Actinomadura alba</name>
    <dbReference type="NCBI Taxonomy" id="406431"/>
    <lineage>
        <taxon>Bacteria</taxon>
        <taxon>Bacillati</taxon>
        <taxon>Actinomycetota</taxon>
        <taxon>Actinomycetes</taxon>
        <taxon>Streptosporangiales</taxon>
        <taxon>Thermomonosporaceae</taxon>
        <taxon>Actinomadura</taxon>
    </lineage>
</organism>
<proteinExistence type="predicted"/>